<evidence type="ECO:0000313" key="1">
    <source>
        <dbReference type="EMBL" id="PYI56215.1"/>
    </source>
</evidence>
<name>A0A2V5K9J8_9BACL</name>
<dbReference type="SUPFAM" id="SSF158430">
    <property type="entry name" value="Bacillus cereus metalloprotein-like"/>
    <property type="match status" value="2"/>
</dbReference>
<dbReference type="InterPro" id="IPR021328">
    <property type="entry name" value="CotB-like"/>
</dbReference>
<dbReference type="OrthoDB" id="1633927at2"/>
<dbReference type="Gene3D" id="1.20.1260.120">
    <property type="entry name" value="Protein of unknown function DUF2935"/>
    <property type="match status" value="1"/>
</dbReference>
<sequence length="268" mass="30281">MGTYEQSALFEHRFWLQVLGDHSRFIRDALAPKEAAEIARAGQFVAVFDGLLERARKELAGAELATLNAEATARTSELRAFKLHLLNRHLTGSIAIGLSPSFLNHMVNELEEYVRVLAPLSAGKPAPLFHPVHYHLVWLQDAYGHAASITADLDMAEKKLQRDSRAFEKQFEHFYLKAVEMAGYLRTNATKFPALAKFNVDVEMEMLLFMKFLRELEEMDVSRELLGTIAPLMADHMAREECYYLTKLSLVSNVGKPDCDPTAKRIEG</sequence>
<keyword evidence="2" id="KW-1185">Reference proteome</keyword>
<gene>
    <name evidence="1" type="ORF">DLM86_04295</name>
</gene>
<dbReference type="AlphaFoldDB" id="A0A2V5K9J8"/>
<reference evidence="1 2" key="1">
    <citation type="submission" date="2018-05" db="EMBL/GenBank/DDBJ databases">
        <title>Paenibacillus flagellatus sp. nov., isolated from selenium mineral soil.</title>
        <authorList>
            <person name="Dai X."/>
        </authorList>
    </citation>
    <scope>NUCLEOTIDE SEQUENCE [LARGE SCALE GENOMIC DNA]</scope>
    <source>
        <strain evidence="1 2">DXL2</strain>
    </source>
</reference>
<evidence type="ECO:0000313" key="2">
    <source>
        <dbReference type="Proteomes" id="UP000247476"/>
    </source>
</evidence>
<proteinExistence type="predicted"/>
<dbReference type="EMBL" id="QJVJ01000002">
    <property type="protein sequence ID" value="PYI56215.1"/>
    <property type="molecule type" value="Genomic_DNA"/>
</dbReference>
<dbReference type="RefSeq" id="WP_110838744.1">
    <property type="nucleotide sequence ID" value="NZ_QJVJ01000002.1"/>
</dbReference>
<dbReference type="Proteomes" id="UP000247476">
    <property type="component" value="Unassembled WGS sequence"/>
</dbReference>
<organism evidence="1 2">
    <name type="scientific">Paenibacillus flagellatus</name>
    <dbReference type="NCBI Taxonomy" id="2211139"/>
    <lineage>
        <taxon>Bacteria</taxon>
        <taxon>Bacillati</taxon>
        <taxon>Bacillota</taxon>
        <taxon>Bacilli</taxon>
        <taxon>Bacillales</taxon>
        <taxon>Paenibacillaceae</taxon>
        <taxon>Paenibacillus</taxon>
    </lineage>
</organism>
<comment type="caution">
    <text evidence="1">The sequence shown here is derived from an EMBL/GenBank/DDBJ whole genome shotgun (WGS) entry which is preliminary data.</text>
</comment>
<accession>A0A2V5K9J8</accession>
<dbReference type="Pfam" id="PF11155">
    <property type="entry name" value="DUF2935"/>
    <property type="match status" value="2"/>
</dbReference>
<evidence type="ECO:0008006" key="3">
    <source>
        <dbReference type="Google" id="ProtNLM"/>
    </source>
</evidence>
<protein>
    <recommendedName>
        <fullName evidence="3">DUF2935 domain-containing protein</fullName>
    </recommendedName>
</protein>